<dbReference type="Proteomes" id="UP000604481">
    <property type="component" value="Unassembled WGS sequence"/>
</dbReference>
<dbReference type="Pfam" id="PF06182">
    <property type="entry name" value="ABC2_membrane_6"/>
    <property type="match status" value="1"/>
</dbReference>
<sequence>MTPFLSAWWRMALADCKIKLENRADFGLIIAGMFFTSLASGATLYLMLGQGGSIAGYSRYELLFMQGFMFLAYVFESSCCNAMYMLEAWLKNGNFIRYYLRPVHPLQMLVLERFHPQGLVVAATGLSFCGFALANLPGVFDVAFVLQMALLLPLAAIVLNAINQMAIASCFFLGEYFPVFHTVGKLTDMSRYPFELFPRIARGAFMLLPLSGIVWWPCQVLLKGQPLLPVLGVMTLIAGGSVLLLMWLWRAGMRRYAGAGG</sequence>
<dbReference type="EMBL" id="JADFUA010000010">
    <property type="protein sequence ID" value="MBE9610509.1"/>
    <property type="molecule type" value="Genomic_DNA"/>
</dbReference>
<feature type="transmembrane region" description="Helical" evidence="1">
    <location>
        <begin position="228"/>
        <end position="249"/>
    </location>
</feature>
<dbReference type="AlphaFoldDB" id="A0A8J7KGL9"/>
<feature type="transmembrane region" description="Helical" evidence="1">
    <location>
        <begin position="60"/>
        <end position="84"/>
    </location>
</feature>
<feature type="transmembrane region" description="Helical" evidence="1">
    <location>
        <begin position="24"/>
        <end position="48"/>
    </location>
</feature>
<protein>
    <submittedName>
        <fullName evidence="2">ABC-2 family transporter protein</fullName>
    </submittedName>
</protein>
<evidence type="ECO:0000313" key="2">
    <source>
        <dbReference type="EMBL" id="MBE9610509.1"/>
    </source>
</evidence>
<feature type="transmembrane region" description="Helical" evidence="1">
    <location>
        <begin position="114"/>
        <end position="133"/>
    </location>
</feature>
<evidence type="ECO:0000313" key="3">
    <source>
        <dbReference type="Proteomes" id="UP000604481"/>
    </source>
</evidence>
<name>A0A8J7KGL9_9NEIS</name>
<dbReference type="PANTHER" id="PTHR36833">
    <property type="entry name" value="SLR0610 PROTEIN-RELATED"/>
    <property type="match status" value="1"/>
</dbReference>
<keyword evidence="1" id="KW-0472">Membrane</keyword>
<dbReference type="InterPro" id="IPR010390">
    <property type="entry name" value="ABC-2_transporter-like"/>
</dbReference>
<reference evidence="2 3" key="1">
    <citation type="submission" date="2020-10" db="EMBL/GenBank/DDBJ databases">
        <title>The genome sequence of Chitinilyticum litopenaei 4Y14.</title>
        <authorList>
            <person name="Liu Y."/>
        </authorList>
    </citation>
    <scope>NUCLEOTIDE SEQUENCE [LARGE SCALE GENOMIC DNA]</scope>
    <source>
        <strain evidence="2 3">4Y14</strain>
    </source>
</reference>
<comment type="caution">
    <text evidence="2">The sequence shown here is derived from an EMBL/GenBank/DDBJ whole genome shotgun (WGS) entry which is preliminary data.</text>
</comment>
<proteinExistence type="predicted"/>
<feature type="transmembrane region" description="Helical" evidence="1">
    <location>
        <begin position="196"/>
        <end position="216"/>
    </location>
</feature>
<organism evidence="2 3">
    <name type="scientific">Chitinilyticum piscinae</name>
    <dbReference type="NCBI Taxonomy" id="2866724"/>
    <lineage>
        <taxon>Bacteria</taxon>
        <taxon>Pseudomonadati</taxon>
        <taxon>Pseudomonadota</taxon>
        <taxon>Betaproteobacteria</taxon>
        <taxon>Neisseriales</taxon>
        <taxon>Chitinibacteraceae</taxon>
        <taxon>Chitinilyticum</taxon>
    </lineage>
</organism>
<accession>A0A8J7KGL9</accession>
<dbReference type="PANTHER" id="PTHR36833:SF1">
    <property type="entry name" value="INTEGRAL MEMBRANE TRANSPORT PROTEIN"/>
    <property type="match status" value="1"/>
</dbReference>
<gene>
    <name evidence="2" type="ORF">INR99_14300</name>
</gene>
<keyword evidence="1" id="KW-0812">Transmembrane</keyword>
<evidence type="ECO:0000256" key="1">
    <source>
        <dbReference type="SAM" id="Phobius"/>
    </source>
</evidence>
<dbReference type="RefSeq" id="WP_194117056.1">
    <property type="nucleotide sequence ID" value="NZ_JADFUA010000010.1"/>
</dbReference>
<keyword evidence="1" id="KW-1133">Transmembrane helix</keyword>
<feature type="transmembrane region" description="Helical" evidence="1">
    <location>
        <begin position="165"/>
        <end position="184"/>
    </location>
</feature>
<keyword evidence="3" id="KW-1185">Reference proteome</keyword>